<keyword evidence="1" id="KW-0812">Transmembrane</keyword>
<dbReference type="RefSeq" id="WP_313913497.1">
    <property type="nucleotide sequence ID" value="NZ_CP135076.1"/>
</dbReference>
<name>A0ABZ0B5T5_9SPHN</name>
<protein>
    <recommendedName>
        <fullName evidence="4">DUF3618 domain-containing protein</fullName>
    </recommendedName>
</protein>
<evidence type="ECO:0008006" key="4">
    <source>
        <dbReference type="Google" id="ProtNLM"/>
    </source>
</evidence>
<reference evidence="2 3" key="1">
    <citation type="submission" date="2023-09" db="EMBL/GenBank/DDBJ databases">
        <authorList>
            <person name="Rey-Velasco X."/>
        </authorList>
    </citation>
    <scope>NUCLEOTIDE SEQUENCE [LARGE SCALE GENOMIC DNA]</scope>
    <source>
        <strain evidence="2 3">W311</strain>
    </source>
</reference>
<accession>A0ABZ0B5T5</accession>
<dbReference type="EMBL" id="CP135076">
    <property type="protein sequence ID" value="WNO52738.1"/>
    <property type="molecule type" value="Genomic_DNA"/>
</dbReference>
<keyword evidence="3" id="KW-1185">Reference proteome</keyword>
<keyword evidence="1" id="KW-0472">Membrane</keyword>
<keyword evidence="1" id="KW-1133">Transmembrane helix</keyword>
<organism evidence="2 3">
    <name type="scientific">Stakelama saccharophila</name>
    <dbReference type="NCBI Taxonomy" id="3075605"/>
    <lineage>
        <taxon>Bacteria</taxon>
        <taxon>Pseudomonadati</taxon>
        <taxon>Pseudomonadota</taxon>
        <taxon>Alphaproteobacteria</taxon>
        <taxon>Sphingomonadales</taxon>
        <taxon>Sphingomonadaceae</taxon>
        <taxon>Stakelama</taxon>
    </lineage>
</organism>
<sequence length="90" mass="9681">MTSNSKTPARNDETEPTLVQQVEETFGNAQNRAGDAYKKTRDTIRHSPVTSTAIVTGTLAAIGGAIYGATRWGKRSRRKAKPPHVTPSAT</sequence>
<evidence type="ECO:0000313" key="3">
    <source>
        <dbReference type="Proteomes" id="UP001302249"/>
    </source>
</evidence>
<gene>
    <name evidence="2" type="ORF">RPR59_09705</name>
</gene>
<evidence type="ECO:0000256" key="1">
    <source>
        <dbReference type="SAM" id="Phobius"/>
    </source>
</evidence>
<proteinExistence type="predicted"/>
<evidence type="ECO:0000313" key="2">
    <source>
        <dbReference type="EMBL" id="WNO52738.1"/>
    </source>
</evidence>
<feature type="transmembrane region" description="Helical" evidence="1">
    <location>
        <begin position="49"/>
        <end position="69"/>
    </location>
</feature>
<dbReference type="Proteomes" id="UP001302249">
    <property type="component" value="Chromosome"/>
</dbReference>